<dbReference type="Proteomes" id="UP001500665">
    <property type="component" value="Unassembled WGS sequence"/>
</dbReference>
<keyword evidence="2" id="KW-1185">Reference proteome</keyword>
<dbReference type="PANTHER" id="PTHR38074:SF1">
    <property type="entry name" value="ALTERED INHERITANCE OF MITOCHONDRIA PROTEIN 24, MITOCHONDRIAL"/>
    <property type="match status" value="1"/>
</dbReference>
<accession>A0ABN1Q038</accession>
<name>A0ABN1Q038_9ACTN</name>
<comment type="caution">
    <text evidence="1">The sequence shown here is derived from an EMBL/GenBank/DDBJ whole genome shotgun (WGS) entry which is preliminary data.</text>
</comment>
<dbReference type="Pfam" id="PF01987">
    <property type="entry name" value="AIM24"/>
    <property type="match status" value="1"/>
</dbReference>
<dbReference type="EMBL" id="BAAAHH010000001">
    <property type="protein sequence ID" value="GAA0935719.1"/>
    <property type="molecule type" value="Genomic_DNA"/>
</dbReference>
<sequence length="216" mass="22628">MPGYSPVNHKMLQVPVGPGQEVYSKRGAMLAYTGAVRFAPTTTAGGGIGGAIRTTMAGESTPLMHVTGQGSVMLGHHGLHVEVVDLQGDTLYVEAERLLVYDASLQSGTMFLGEQGGLSGVIRGQMTGQGLFTTTLTGHGSCALLSHGGVVQLPVQPGRAIYVDPQAYVAHRGQIQNKLHTALGLRDLIGRGSGEGFQLELTGQGVVYVQASERKF</sequence>
<reference evidence="1 2" key="1">
    <citation type="journal article" date="2019" name="Int. J. Syst. Evol. Microbiol.">
        <title>The Global Catalogue of Microorganisms (GCM) 10K type strain sequencing project: providing services to taxonomists for standard genome sequencing and annotation.</title>
        <authorList>
            <consortium name="The Broad Institute Genomics Platform"/>
            <consortium name="The Broad Institute Genome Sequencing Center for Infectious Disease"/>
            <person name="Wu L."/>
            <person name="Ma J."/>
        </authorList>
    </citation>
    <scope>NUCLEOTIDE SEQUENCE [LARGE SCALE GENOMIC DNA]</scope>
    <source>
        <strain evidence="1 2">JCM 10696</strain>
    </source>
</reference>
<protein>
    <submittedName>
        <fullName evidence="1">AIM24 family protein</fullName>
    </submittedName>
</protein>
<gene>
    <name evidence="1" type="ORF">GCM10009550_00920</name>
</gene>
<evidence type="ECO:0000313" key="2">
    <source>
        <dbReference type="Proteomes" id="UP001500665"/>
    </source>
</evidence>
<organism evidence="1 2">
    <name type="scientific">Actinocorallia libanotica</name>
    <dbReference type="NCBI Taxonomy" id="46162"/>
    <lineage>
        <taxon>Bacteria</taxon>
        <taxon>Bacillati</taxon>
        <taxon>Actinomycetota</taxon>
        <taxon>Actinomycetes</taxon>
        <taxon>Streptosporangiales</taxon>
        <taxon>Thermomonosporaceae</taxon>
        <taxon>Actinocorallia</taxon>
    </lineage>
</organism>
<dbReference type="InterPro" id="IPR036983">
    <property type="entry name" value="AIM24_sf"/>
</dbReference>
<dbReference type="SUPFAM" id="SSF51219">
    <property type="entry name" value="TRAP-like"/>
    <property type="match status" value="1"/>
</dbReference>
<dbReference type="PANTHER" id="PTHR38074">
    <property type="entry name" value="ALTERED INHERITANCE OF MITOCHONDRIA PROTEIN 24, MITOCHONDRIAL"/>
    <property type="match status" value="1"/>
</dbReference>
<dbReference type="Gene3D" id="3.60.160.10">
    <property type="entry name" value="Mitochondrial biogenesis AIM24"/>
    <property type="match status" value="1"/>
</dbReference>
<dbReference type="RefSeq" id="WP_344235416.1">
    <property type="nucleotide sequence ID" value="NZ_BAAAHH010000001.1"/>
</dbReference>
<evidence type="ECO:0000313" key="1">
    <source>
        <dbReference type="EMBL" id="GAA0935719.1"/>
    </source>
</evidence>
<proteinExistence type="predicted"/>
<dbReference type="InterPro" id="IPR016031">
    <property type="entry name" value="Trp_RNA-bd_attenuator-like_dom"/>
</dbReference>
<dbReference type="InterPro" id="IPR002838">
    <property type="entry name" value="AIM24"/>
</dbReference>